<dbReference type="SUPFAM" id="SSF46785">
    <property type="entry name" value="Winged helix' DNA-binding domain"/>
    <property type="match status" value="1"/>
</dbReference>
<evidence type="ECO:0000256" key="2">
    <source>
        <dbReference type="ARBA" id="ARBA00022980"/>
    </source>
</evidence>
<dbReference type="SMART" id="SM01413">
    <property type="entry name" value="Ribosomal_S19e"/>
    <property type="match status" value="1"/>
</dbReference>
<dbReference type="Gene3D" id="1.10.10.10">
    <property type="entry name" value="Winged helix-like DNA-binding domain superfamily/Winged helix DNA-binding domain"/>
    <property type="match status" value="1"/>
</dbReference>
<dbReference type="Pfam" id="PF01090">
    <property type="entry name" value="Ribosomal_S19e"/>
    <property type="match status" value="1"/>
</dbReference>
<proteinExistence type="inferred from homology"/>
<dbReference type="GO" id="GO:0003723">
    <property type="term" value="F:RNA binding"/>
    <property type="evidence" value="ECO:0007669"/>
    <property type="project" value="TreeGrafter"/>
</dbReference>
<dbReference type="InterPro" id="IPR036390">
    <property type="entry name" value="WH_DNA-bd_sf"/>
</dbReference>
<keyword evidence="3" id="KW-0687">Ribonucleoprotein</keyword>
<name>J7G210_9CRYP</name>
<dbReference type="FunFam" id="1.10.10.10:FF:000118">
    <property type="entry name" value="40S ribosomal protein S19"/>
    <property type="match status" value="1"/>
</dbReference>
<evidence type="ECO:0000256" key="1">
    <source>
        <dbReference type="ARBA" id="ARBA00010014"/>
    </source>
</evidence>
<evidence type="ECO:0000256" key="3">
    <source>
        <dbReference type="ARBA" id="ARBA00023274"/>
    </source>
</evidence>
<dbReference type="PANTHER" id="PTHR11710:SF0">
    <property type="entry name" value="40S RIBOSOMAL PROTEIN S19"/>
    <property type="match status" value="1"/>
</dbReference>
<evidence type="ECO:0000313" key="5">
    <source>
        <dbReference type="Proteomes" id="UP000243348"/>
    </source>
</evidence>
<keyword evidence="4" id="KW-0542">Nucleomorph</keyword>
<evidence type="ECO:0000313" key="4">
    <source>
        <dbReference type="EMBL" id="AFP65517.1"/>
    </source>
</evidence>
<organism evidence="4 5">
    <name type="scientific">Chroomonas mesostigmatica CCMP1168</name>
    <dbReference type="NCBI Taxonomy" id="1195612"/>
    <lineage>
        <taxon>Eukaryota</taxon>
        <taxon>Cryptophyceae</taxon>
        <taxon>Pyrenomonadales</taxon>
        <taxon>Chroomonadaceae</taxon>
        <taxon>Chroomonas</taxon>
    </lineage>
</organism>
<dbReference type="GO" id="GO:0003735">
    <property type="term" value="F:structural constituent of ribosome"/>
    <property type="evidence" value="ECO:0007669"/>
    <property type="project" value="InterPro"/>
</dbReference>
<dbReference type="AlphaFoldDB" id="J7G210"/>
<dbReference type="Proteomes" id="UP000243348">
    <property type="component" value="Nucleomorph 2"/>
</dbReference>
<accession>J7G210</accession>
<dbReference type="PANTHER" id="PTHR11710">
    <property type="entry name" value="40S RIBOSOMAL PROTEIN S19"/>
    <property type="match status" value="1"/>
</dbReference>
<comment type="similarity">
    <text evidence="1">Belongs to the eukaryotic ribosomal protein eS19 family.</text>
</comment>
<dbReference type="InterPro" id="IPR036388">
    <property type="entry name" value="WH-like_DNA-bd_sf"/>
</dbReference>
<reference evidence="4 5" key="1">
    <citation type="journal article" date="2012" name="Genome Biol. Evol.">
        <title>Nucleomorph genome sequence of the cryptophyte alga Chroomonas mesostigmatica CCMP1168 reveals lineage-specific gene loss and genome complexity.</title>
        <authorList>
            <person name="Moore C.E."/>
            <person name="Curtis B."/>
            <person name="Mills T."/>
            <person name="Tanifuji G."/>
            <person name="Archibald J.M."/>
        </authorList>
    </citation>
    <scope>NUCLEOTIDE SEQUENCE [LARGE SCALE GENOMIC DNA]</scope>
    <source>
        <strain evidence="4 5">CCMP1168</strain>
    </source>
</reference>
<dbReference type="GO" id="GO:0006412">
    <property type="term" value="P:translation"/>
    <property type="evidence" value="ECO:0007669"/>
    <property type="project" value="InterPro"/>
</dbReference>
<dbReference type="InterPro" id="IPR018277">
    <property type="entry name" value="Ribosomal_eS19_CS"/>
</dbReference>
<dbReference type="EMBL" id="CP003681">
    <property type="protein sequence ID" value="AFP65517.1"/>
    <property type="molecule type" value="Genomic_DNA"/>
</dbReference>
<protein>
    <submittedName>
        <fullName evidence="4">40S ribosomal protein S19</fullName>
    </submittedName>
</protein>
<sequence>MITAKDISPSLFISMYANFLKKSGRIEIPSWLNIVKTGTHKSNAPYNSNWFFYRLASLARKFYFNRCKGIETLKKKYGGKKRNGASPSRKVKSSGKILRAALQELEKLKIISKNAKGIRVITKKAKLDMDIRAGKIFSIKK</sequence>
<dbReference type="GO" id="GO:0000028">
    <property type="term" value="P:ribosomal small subunit assembly"/>
    <property type="evidence" value="ECO:0007669"/>
    <property type="project" value="TreeGrafter"/>
</dbReference>
<dbReference type="GO" id="GO:0022627">
    <property type="term" value="C:cytosolic small ribosomal subunit"/>
    <property type="evidence" value="ECO:0007669"/>
    <property type="project" value="TreeGrafter"/>
</dbReference>
<dbReference type="PROSITE" id="PS00628">
    <property type="entry name" value="RIBOSOMAL_S19E"/>
    <property type="match status" value="1"/>
</dbReference>
<dbReference type="InterPro" id="IPR001266">
    <property type="entry name" value="Ribosomal_eS19"/>
</dbReference>
<geneLocation type="nucleomorph" evidence="4"/>
<gene>
    <name evidence="4" type="primary">rps19</name>
    <name evidence="4" type="ORF">CMESO_350</name>
</gene>
<keyword evidence="2 4" id="KW-0689">Ribosomal protein</keyword>